<dbReference type="PANTHER" id="PTHR43037:SF1">
    <property type="entry name" value="BLL1128 PROTEIN"/>
    <property type="match status" value="1"/>
</dbReference>
<evidence type="ECO:0000256" key="1">
    <source>
        <dbReference type="ARBA" id="ARBA00022729"/>
    </source>
</evidence>
<dbReference type="PANTHER" id="PTHR43037">
    <property type="entry name" value="UNNAMED PRODUCT-RELATED"/>
    <property type="match status" value="1"/>
</dbReference>
<evidence type="ECO:0000313" key="3">
    <source>
        <dbReference type="EMBL" id="QIS01613.1"/>
    </source>
</evidence>
<dbReference type="InterPro" id="IPR029058">
    <property type="entry name" value="AB_hydrolase_fold"/>
</dbReference>
<dbReference type="AlphaFoldDB" id="A0A6G9XL55"/>
<accession>A0A6G9XL55</accession>
<dbReference type="Pfam" id="PF10503">
    <property type="entry name" value="Esterase_PHB"/>
    <property type="match status" value="1"/>
</dbReference>
<keyword evidence="1" id="KW-0732">Signal</keyword>
<dbReference type="InterPro" id="IPR050955">
    <property type="entry name" value="Plant_Biomass_Hydrol_Est"/>
</dbReference>
<protein>
    <submittedName>
        <fullName evidence="3">PHB depolymerase family esterase</fullName>
    </submittedName>
</protein>
<dbReference type="Gene3D" id="3.40.50.1820">
    <property type="entry name" value="alpha/beta hydrolase"/>
    <property type="match status" value="1"/>
</dbReference>
<sequence length="334" mass="34924">MPTTLTPDRPEGTPMVRGARRGTLSLVLGALLALGMPFLVAGAPAAPAAPAERSFTTAAGTRDYYLHVPPGDTAGKPLMIYLHGCTDPRGQLVDTGFSLTRLADELGFVLAYPVQTAAANERYCWNWFDPANQARGQGESSIIADLTTALVAEFGLDRARVYVGGYSAGGAMSTVLAAGYPDRYAAIAPMAGGPYGIDLTTFAADLSGTSIVDAMGPRARPVPGFFLQDLADQTSLYPIGRANLTQWLGAYERAGDVAVPAVPSVVTATAAPVPTTIERYVAGECLLAEFHTPIGPDHIGGGLLMQSSRGLDLQRSLMSFLLAHRLGGPRQACG</sequence>
<dbReference type="InterPro" id="IPR010126">
    <property type="entry name" value="Esterase_phb"/>
</dbReference>
<keyword evidence="2" id="KW-0378">Hydrolase</keyword>
<evidence type="ECO:0000313" key="4">
    <source>
        <dbReference type="Proteomes" id="UP000501705"/>
    </source>
</evidence>
<dbReference type="GO" id="GO:0005576">
    <property type="term" value="C:extracellular region"/>
    <property type="evidence" value="ECO:0007669"/>
    <property type="project" value="InterPro"/>
</dbReference>
<organism evidence="3 4">
    <name type="scientific">Nocardia brasiliensis</name>
    <dbReference type="NCBI Taxonomy" id="37326"/>
    <lineage>
        <taxon>Bacteria</taxon>
        <taxon>Bacillati</taxon>
        <taxon>Actinomycetota</taxon>
        <taxon>Actinomycetes</taxon>
        <taxon>Mycobacteriales</taxon>
        <taxon>Nocardiaceae</taxon>
        <taxon>Nocardia</taxon>
    </lineage>
</organism>
<gene>
    <name evidence="3" type="ORF">F5X71_04185</name>
</gene>
<evidence type="ECO:0000256" key="2">
    <source>
        <dbReference type="ARBA" id="ARBA00022801"/>
    </source>
</evidence>
<dbReference type="Proteomes" id="UP000501705">
    <property type="component" value="Chromosome"/>
</dbReference>
<dbReference type="EMBL" id="CP046171">
    <property type="protein sequence ID" value="QIS01613.1"/>
    <property type="molecule type" value="Genomic_DNA"/>
</dbReference>
<name>A0A6G9XL55_NOCBR</name>
<proteinExistence type="predicted"/>
<dbReference type="GO" id="GO:0016787">
    <property type="term" value="F:hydrolase activity"/>
    <property type="evidence" value="ECO:0007669"/>
    <property type="project" value="UniProtKB-KW"/>
</dbReference>
<dbReference type="NCBIfam" id="TIGR01840">
    <property type="entry name" value="esterase_phb"/>
    <property type="match status" value="1"/>
</dbReference>
<dbReference type="SUPFAM" id="SSF53474">
    <property type="entry name" value="alpha/beta-Hydrolases"/>
    <property type="match status" value="1"/>
</dbReference>
<reference evidence="3 4" key="1">
    <citation type="journal article" date="2019" name="ACS Chem. Biol.">
        <title>Identification and Mobilization of a Cryptic Antibiotic Biosynthesis Gene Locus from a Human-Pathogenic Nocardia Isolate.</title>
        <authorList>
            <person name="Herisse M."/>
            <person name="Ishida K."/>
            <person name="Porter J.L."/>
            <person name="Howden B."/>
            <person name="Hertweck C."/>
            <person name="Stinear T.P."/>
            <person name="Pidot S.J."/>
        </authorList>
    </citation>
    <scope>NUCLEOTIDE SEQUENCE [LARGE SCALE GENOMIC DNA]</scope>
    <source>
        <strain evidence="3 4">AUSMDU00024985</strain>
    </source>
</reference>